<dbReference type="GO" id="GO:0004764">
    <property type="term" value="F:shikimate 3-dehydrogenase (NADP+) activity"/>
    <property type="evidence" value="ECO:0007669"/>
    <property type="project" value="UniProtKB-UniRule"/>
</dbReference>
<keyword evidence="14" id="KW-1185">Reference proteome</keyword>
<dbReference type="InterPro" id="IPR011342">
    <property type="entry name" value="Shikimate_DH"/>
</dbReference>
<dbReference type="FunFam" id="3.40.50.10860:FF:000006">
    <property type="entry name" value="Shikimate dehydrogenase (NADP(+))"/>
    <property type="match status" value="1"/>
</dbReference>
<dbReference type="GO" id="GO:0019632">
    <property type="term" value="P:shikimate metabolic process"/>
    <property type="evidence" value="ECO:0007669"/>
    <property type="project" value="InterPro"/>
</dbReference>
<dbReference type="InterPro" id="IPR041121">
    <property type="entry name" value="SDH_C"/>
</dbReference>
<dbReference type="AlphaFoldDB" id="A0A378IDK3"/>
<feature type="active site" description="Proton acceptor" evidence="8">
    <location>
        <position position="66"/>
    </location>
</feature>
<feature type="binding site" evidence="8">
    <location>
        <begin position="16"/>
        <end position="18"/>
    </location>
    <ligand>
        <name>shikimate</name>
        <dbReference type="ChEBI" id="CHEBI:36208"/>
    </ligand>
</feature>
<comment type="caution">
    <text evidence="8">Lacks conserved residue(s) required for the propagation of feature annotation.</text>
</comment>
<dbReference type="RefSeq" id="WP_058522587.1">
    <property type="nucleotide sequence ID" value="NZ_CAAAHV010000016.1"/>
</dbReference>
<dbReference type="GO" id="GO:0009423">
    <property type="term" value="P:chorismate biosynthetic process"/>
    <property type="evidence" value="ECO:0007669"/>
    <property type="project" value="UniProtKB-UniRule"/>
</dbReference>
<reference evidence="12 14" key="1">
    <citation type="submission" date="2015-11" db="EMBL/GenBank/DDBJ databases">
        <title>Genomic analysis of 38 Legionella species identifies large and diverse effector repertoires.</title>
        <authorList>
            <person name="Burstein D."/>
            <person name="Amaro F."/>
            <person name="Zusman T."/>
            <person name="Lifshitz Z."/>
            <person name="Cohen O."/>
            <person name="Gilbert J.A."/>
            <person name="Pupko T."/>
            <person name="Shuman H.A."/>
            <person name="Segal G."/>
        </authorList>
    </citation>
    <scope>NUCLEOTIDE SEQUENCE [LARGE SCALE GENOMIC DNA]</scope>
    <source>
        <strain evidence="12 14">CDC#1407-AL-14</strain>
    </source>
</reference>
<feature type="binding site" evidence="8">
    <location>
        <position position="233"/>
    </location>
    <ligand>
        <name>NADP(+)</name>
        <dbReference type="ChEBI" id="CHEBI:58349"/>
    </ligand>
</feature>
<dbReference type="InterPro" id="IPR022893">
    <property type="entry name" value="Shikimate_DH_fam"/>
</dbReference>
<evidence type="ECO:0000256" key="1">
    <source>
        <dbReference type="ARBA" id="ARBA00004871"/>
    </source>
</evidence>
<dbReference type="PANTHER" id="PTHR21089:SF1">
    <property type="entry name" value="BIFUNCTIONAL 3-DEHYDROQUINATE DEHYDRATASE_SHIKIMATE DEHYDROGENASE, CHLOROPLASTIC"/>
    <property type="match status" value="1"/>
</dbReference>
<feature type="domain" description="Shikimate dehydrogenase substrate binding N-terminal" evidence="10">
    <location>
        <begin position="8"/>
        <end position="89"/>
    </location>
</feature>
<comment type="catalytic activity">
    <reaction evidence="7 8">
        <text>shikimate + NADP(+) = 3-dehydroshikimate + NADPH + H(+)</text>
        <dbReference type="Rhea" id="RHEA:17737"/>
        <dbReference type="ChEBI" id="CHEBI:15378"/>
        <dbReference type="ChEBI" id="CHEBI:16630"/>
        <dbReference type="ChEBI" id="CHEBI:36208"/>
        <dbReference type="ChEBI" id="CHEBI:57783"/>
        <dbReference type="ChEBI" id="CHEBI:58349"/>
        <dbReference type="EC" id="1.1.1.25"/>
    </reaction>
</comment>
<evidence type="ECO:0000256" key="7">
    <source>
        <dbReference type="ARBA" id="ARBA00049442"/>
    </source>
</evidence>
<dbReference type="InterPro" id="IPR046346">
    <property type="entry name" value="Aminoacid_DH-like_N_sf"/>
</dbReference>
<feature type="domain" description="Quinate/shikimate 5-dehydrogenase/glutamyl-tRNA reductase" evidence="9">
    <location>
        <begin position="112"/>
        <end position="189"/>
    </location>
</feature>
<feature type="binding site" evidence="8">
    <location>
        <position position="240"/>
    </location>
    <ligand>
        <name>shikimate</name>
        <dbReference type="ChEBI" id="CHEBI:36208"/>
    </ligand>
</feature>
<evidence type="ECO:0000259" key="9">
    <source>
        <dbReference type="Pfam" id="PF01488"/>
    </source>
</evidence>
<dbReference type="STRING" id="28083.Lbir_0470"/>
<dbReference type="UniPathway" id="UPA00053">
    <property type="reaction ID" value="UER00087"/>
</dbReference>
<dbReference type="EC" id="1.1.1.25" evidence="2 8"/>
<feature type="binding site" evidence="8">
    <location>
        <begin position="125"/>
        <end position="129"/>
    </location>
    <ligand>
        <name>NADP(+)</name>
        <dbReference type="ChEBI" id="CHEBI:58349"/>
    </ligand>
</feature>
<dbReference type="GO" id="GO:0005829">
    <property type="term" value="C:cytosol"/>
    <property type="evidence" value="ECO:0007669"/>
    <property type="project" value="TreeGrafter"/>
</dbReference>
<dbReference type="SUPFAM" id="SSF53223">
    <property type="entry name" value="Aminoacid dehydrogenase-like, N-terminal domain"/>
    <property type="match status" value="1"/>
</dbReference>
<name>A0A378IDK3_9GAMM</name>
<feature type="binding site" evidence="8">
    <location>
        <position position="209"/>
    </location>
    <ligand>
        <name>NADP(+)</name>
        <dbReference type="ChEBI" id="CHEBI:58349"/>
    </ligand>
</feature>
<dbReference type="GO" id="GO:0008652">
    <property type="term" value="P:amino acid biosynthetic process"/>
    <property type="evidence" value="ECO:0007669"/>
    <property type="project" value="UniProtKB-KW"/>
</dbReference>
<dbReference type="Proteomes" id="UP000255066">
    <property type="component" value="Unassembled WGS sequence"/>
</dbReference>
<evidence type="ECO:0000259" key="11">
    <source>
        <dbReference type="Pfam" id="PF18317"/>
    </source>
</evidence>
<dbReference type="GO" id="GO:0050661">
    <property type="term" value="F:NADP binding"/>
    <property type="evidence" value="ECO:0007669"/>
    <property type="project" value="InterPro"/>
</dbReference>
<dbReference type="PANTHER" id="PTHR21089">
    <property type="entry name" value="SHIKIMATE DEHYDROGENASE"/>
    <property type="match status" value="1"/>
</dbReference>
<dbReference type="Gene3D" id="3.40.50.720">
    <property type="entry name" value="NAD(P)-binding Rossmann-like Domain"/>
    <property type="match status" value="1"/>
</dbReference>
<feature type="binding site" evidence="8">
    <location>
        <position position="87"/>
    </location>
    <ligand>
        <name>shikimate</name>
        <dbReference type="ChEBI" id="CHEBI:36208"/>
    </ligand>
</feature>
<feature type="binding site" evidence="8">
    <location>
        <position position="211"/>
    </location>
    <ligand>
        <name>shikimate</name>
        <dbReference type="ChEBI" id="CHEBI:36208"/>
    </ligand>
</feature>
<evidence type="ECO:0000256" key="4">
    <source>
        <dbReference type="ARBA" id="ARBA00022857"/>
    </source>
</evidence>
<comment type="pathway">
    <text evidence="1 8">Metabolic intermediate biosynthesis; chorismate biosynthesis; chorismate from D-erythrose 4-phosphate and phosphoenolpyruvate: step 4/7.</text>
</comment>
<keyword evidence="6 8" id="KW-0057">Aromatic amino acid biosynthesis</keyword>
<evidence type="ECO:0000259" key="10">
    <source>
        <dbReference type="Pfam" id="PF08501"/>
    </source>
</evidence>
<sequence length="264" mass="29589">MSLLRFAVIGNPIQHSLSPEIHQSFAEQIGIELEYQRILGEPLHFKQQVTDFFQQGKGMNVTLPFKGEAFQLADIATERCRQAKAANTLWQNQTKLYADNTDGIGLINDLKRHTSLHNKTVLILGAGGAARGIIYPLLEQGIKQLAVYNRSTERLQILARDFPDIAPVQYNQLSRPFDILINATSISTTRQSIELPDVLWSAQPFCYDLAYQRNGLTSFVAEAQLKACQALDGLGMLVEQAAEAFAIWHGVKPRTQPVLEMLRR</sequence>
<dbReference type="NCBIfam" id="TIGR00507">
    <property type="entry name" value="aroE"/>
    <property type="match status" value="1"/>
</dbReference>
<evidence type="ECO:0000313" key="14">
    <source>
        <dbReference type="Proteomes" id="UP000054735"/>
    </source>
</evidence>
<dbReference type="Pfam" id="PF18317">
    <property type="entry name" value="SDH_C"/>
    <property type="match status" value="1"/>
</dbReference>
<dbReference type="InterPro" id="IPR013708">
    <property type="entry name" value="Shikimate_DH-bd_N"/>
</dbReference>
<feature type="domain" description="SDH C-terminal" evidence="11">
    <location>
        <begin position="233"/>
        <end position="260"/>
    </location>
</feature>
<dbReference type="OrthoDB" id="9776868at2"/>
<dbReference type="InterPro" id="IPR036291">
    <property type="entry name" value="NAD(P)-bd_dom_sf"/>
</dbReference>
<comment type="function">
    <text evidence="8">Involved in the biosynthesis of the chorismate, which leads to the biosynthesis of aromatic amino acids. Catalyzes the reversible NADPH linked reduction of 3-dehydroshikimate (DHSA) to yield shikimate (SA).</text>
</comment>
<evidence type="ECO:0000256" key="5">
    <source>
        <dbReference type="ARBA" id="ARBA00023002"/>
    </source>
</evidence>
<evidence type="ECO:0000313" key="12">
    <source>
        <dbReference type="EMBL" id="KTC75325.1"/>
    </source>
</evidence>
<comment type="similarity">
    <text evidence="8">Belongs to the shikimate dehydrogenase family.</text>
</comment>
<dbReference type="Pfam" id="PF08501">
    <property type="entry name" value="Shikimate_dh_N"/>
    <property type="match status" value="1"/>
</dbReference>
<evidence type="ECO:0000256" key="3">
    <source>
        <dbReference type="ARBA" id="ARBA00022605"/>
    </source>
</evidence>
<evidence type="ECO:0000256" key="8">
    <source>
        <dbReference type="HAMAP-Rule" id="MF_00222"/>
    </source>
</evidence>
<dbReference type="Proteomes" id="UP000054735">
    <property type="component" value="Unassembled WGS sequence"/>
</dbReference>
<evidence type="ECO:0000313" key="15">
    <source>
        <dbReference type="Proteomes" id="UP000255066"/>
    </source>
</evidence>
<dbReference type="Pfam" id="PF01488">
    <property type="entry name" value="Shikimate_DH"/>
    <property type="match status" value="1"/>
</dbReference>
<reference evidence="13 15" key="2">
    <citation type="submission" date="2018-06" db="EMBL/GenBank/DDBJ databases">
        <authorList>
            <consortium name="Pathogen Informatics"/>
            <person name="Doyle S."/>
        </authorList>
    </citation>
    <scope>NUCLEOTIDE SEQUENCE [LARGE SCALE GENOMIC DNA]</scope>
    <source>
        <strain evidence="13 15">NCTC12437</strain>
    </source>
</reference>
<dbReference type="SUPFAM" id="SSF51735">
    <property type="entry name" value="NAD(P)-binding Rossmann-fold domains"/>
    <property type="match status" value="1"/>
</dbReference>
<keyword evidence="5 8" id="KW-0560">Oxidoreductase</keyword>
<dbReference type="EMBL" id="UGNW01000001">
    <property type="protein sequence ID" value="STX33093.1"/>
    <property type="molecule type" value="Genomic_DNA"/>
</dbReference>
<keyword evidence="4 8" id="KW-0521">NADP</keyword>
<comment type="subunit">
    <text evidence="8">Homodimer.</text>
</comment>
<evidence type="ECO:0000256" key="6">
    <source>
        <dbReference type="ARBA" id="ARBA00023141"/>
    </source>
</evidence>
<organism evidence="13 15">
    <name type="scientific">Legionella birminghamensis</name>
    <dbReference type="NCBI Taxonomy" id="28083"/>
    <lineage>
        <taxon>Bacteria</taxon>
        <taxon>Pseudomonadati</taxon>
        <taxon>Pseudomonadota</taxon>
        <taxon>Gammaproteobacteria</taxon>
        <taxon>Legionellales</taxon>
        <taxon>Legionellaceae</taxon>
        <taxon>Legionella</taxon>
    </lineage>
</organism>
<gene>
    <name evidence="8 13" type="primary">aroE</name>
    <name evidence="12" type="ORF">Lbir_0470</name>
    <name evidence="13" type="ORF">NCTC12437_02912</name>
</gene>
<protein>
    <recommendedName>
        <fullName evidence="2 8">Shikimate dehydrogenase (NADP(+))</fullName>
        <shortName evidence="8">SDH</shortName>
        <ecNumber evidence="2 8">1.1.1.25</ecNumber>
    </recommendedName>
</protein>
<dbReference type="EMBL" id="LNXT01000005">
    <property type="protein sequence ID" value="KTC75325.1"/>
    <property type="molecule type" value="Genomic_DNA"/>
</dbReference>
<dbReference type="InterPro" id="IPR006151">
    <property type="entry name" value="Shikm_DH/Glu-tRNA_Rdtase"/>
</dbReference>
<feature type="binding site" evidence="8">
    <location>
        <position position="102"/>
    </location>
    <ligand>
        <name>shikimate</name>
        <dbReference type="ChEBI" id="CHEBI:36208"/>
    </ligand>
</feature>
<accession>A0A378IDK3</accession>
<dbReference type="CDD" id="cd01065">
    <property type="entry name" value="NAD_bind_Shikimate_DH"/>
    <property type="match status" value="1"/>
</dbReference>
<keyword evidence="3 8" id="KW-0028">Amino-acid biosynthesis</keyword>
<proteinExistence type="inferred from homology"/>
<feature type="binding site" evidence="8">
    <location>
        <position position="78"/>
    </location>
    <ligand>
        <name>NADP(+)</name>
        <dbReference type="ChEBI" id="CHEBI:58349"/>
    </ligand>
</feature>
<dbReference type="NCBIfam" id="NF001310">
    <property type="entry name" value="PRK00258.1-2"/>
    <property type="match status" value="1"/>
</dbReference>
<feature type="binding site" evidence="8">
    <location>
        <position position="62"/>
    </location>
    <ligand>
        <name>shikimate</name>
        <dbReference type="ChEBI" id="CHEBI:36208"/>
    </ligand>
</feature>
<dbReference type="Gene3D" id="3.40.50.10860">
    <property type="entry name" value="Leucine Dehydrogenase, chain A, domain 1"/>
    <property type="match status" value="1"/>
</dbReference>
<evidence type="ECO:0000313" key="13">
    <source>
        <dbReference type="EMBL" id="STX33093.1"/>
    </source>
</evidence>
<evidence type="ECO:0000256" key="2">
    <source>
        <dbReference type="ARBA" id="ARBA00012962"/>
    </source>
</evidence>
<dbReference type="GO" id="GO:0009073">
    <property type="term" value="P:aromatic amino acid family biosynthetic process"/>
    <property type="evidence" value="ECO:0007669"/>
    <property type="project" value="UniProtKB-KW"/>
</dbReference>
<dbReference type="HAMAP" id="MF_00222">
    <property type="entry name" value="Shikimate_DH_AroE"/>
    <property type="match status" value="1"/>
</dbReference>